<organism evidence="7 8">
    <name type="scientific">Dyella lipolytica</name>
    <dbReference type="NCBI Taxonomy" id="1867835"/>
    <lineage>
        <taxon>Bacteria</taxon>
        <taxon>Pseudomonadati</taxon>
        <taxon>Pseudomonadota</taxon>
        <taxon>Gammaproteobacteria</taxon>
        <taxon>Lysobacterales</taxon>
        <taxon>Rhodanobacteraceae</taxon>
        <taxon>Dyella</taxon>
    </lineage>
</organism>
<dbReference type="Pfam" id="PF00034">
    <property type="entry name" value="Cytochrom_C"/>
    <property type="match status" value="3"/>
</dbReference>
<evidence type="ECO:0000259" key="6">
    <source>
        <dbReference type="PROSITE" id="PS51007"/>
    </source>
</evidence>
<keyword evidence="1 4" id="KW-0349">Heme</keyword>
<evidence type="ECO:0000256" key="2">
    <source>
        <dbReference type="ARBA" id="ARBA00022723"/>
    </source>
</evidence>
<name>A0ABW8IUG9_9GAMM</name>
<dbReference type="EMBL" id="JADIKG010000012">
    <property type="protein sequence ID" value="MFK2873637.1"/>
    <property type="molecule type" value="Genomic_DNA"/>
</dbReference>
<feature type="domain" description="Cytochrome c" evidence="6">
    <location>
        <begin position="319"/>
        <end position="409"/>
    </location>
</feature>
<gene>
    <name evidence="7" type="ORF">ISP13_08835</name>
</gene>
<feature type="domain" description="Cytochrome c" evidence="6">
    <location>
        <begin position="48"/>
        <end position="151"/>
    </location>
</feature>
<evidence type="ECO:0000256" key="3">
    <source>
        <dbReference type="ARBA" id="ARBA00023004"/>
    </source>
</evidence>
<dbReference type="InterPro" id="IPR009056">
    <property type="entry name" value="Cyt_c-like_dom"/>
</dbReference>
<dbReference type="RefSeq" id="WP_284400367.1">
    <property type="nucleotide sequence ID" value="NZ_BSNQ01000009.1"/>
</dbReference>
<comment type="caution">
    <text evidence="7">The sequence shown here is derived from an EMBL/GenBank/DDBJ whole genome shotgun (WGS) entry which is preliminary data.</text>
</comment>
<dbReference type="Proteomes" id="UP001620405">
    <property type="component" value="Unassembled WGS sequence"/>
</dbReference>
<evidence type="ECO:0000313" key="8">
    <source>
        <dbReference type="Proteomes" id="UP001620405"/>
    </source>
</evidence>
<dbReference type="PIRSF" id="PIRSF000018">
    <property type="entry name" value="Mb_ADH_cyt_c"/>
    <property type="match status" value="1"/>
</dbReference>
<dbReference type="PANTHER" id="PTHR35008">
    <property type="entry name" value="BLL4482 PROTEIN-RELATED"/>
    <property type="match status" value="1"/>
</dbReference>
<dbReference type="PROSITE" id="PS51007">
    <property type="entry name" value="CYTC"/>
    <property type="match status" value="3"/>
</dbReference>
<keyword evidence="5" id="KW-0812">Transmembrane</keyword>
<reference evidence="7 8" key="1">
    <citation type="submission" date="2020-10" db="EMBL/GenBank/DDBJ databases">
        <title>Phylogeny of dyella-like bacteria.</title>
        <authorList>
            <person name="Fu J."/>
        </authorList>
    </citation>
    <scope>NUCLEOTIDE SEQUENCE [LARGE SCALE GENOMIC DNA]</scope>
    <source>
        <strain evidence="7 8">DHOB07</strain>
    </source>
</reference>
<keyword evidence="8" id="KW-1185">Reference proteome</keyword>
<dbReference type="InterPro" id="IPR014353">
    <property type="entry name" value="Membr-bd_ADH_cyt_c"/>
</dbReference>
<sequence length="430" mass="46369">MKNFRVLWIPAVLIVMALALWWWLSHETRTTSASTQDPALAALLKDPAEIAKGHYLATAGDCVSCHTVQGGQPYAGGRILPTPFGNIPAPNITPDPDTGLGDWSFEDFWRALHIGVGRHGELLYPAFSYTAFTKVTREDALAIFAYLQSLPSVHQPSKPLGLSFPYNVRTGLTAWRALYFKPGVYAHDPAQSASWNRGAYLVQGLGHCNECHATRGTWGGTDSKAQLSGGQIPALDWYAPDLSTAANGGLQGWSKQDIVDLLKNGQSSKGSAFGPMAEVVASSTQYLHDDDLQAIAEYLQSLPPRPKPLPDSSGFNSASLVASGQEIYAQRCANCHGKDGRGVPDVYPPLDGNSSVMEPSGINATRAVLLGGFPAVTQGNLRPYSMPPFAQQLSDAEVAAVITYIRQAWSNHAGAVQERDVIKYRHTPID</sequence>
<evidence type="ECO:0000256" key="5">
    <source>
        <dbReference type="SAM" id="Phobius"/>
    </source>
</evidence>
<protein>
    <submittedName>
        <fullName evidence="7">C-type cytochrome</fullName>
    </submittedName>
</protein>
<evidence type="ECO:0000256" key="1">
    <source>
        <dbReference type="ARBA" id="ARBA00022617"/>
    </source>
</evidence>
<evidence type="ECO:0000313" key="7">
    <source>
        <dbReference type="EMBL" id="MFK2873637.1"/>
    </source>
</evidence>
<keyword evidence="3 4" id="KW-0408">Iron</keyword>
<dbReference type="InterPro" id="IPR051459">
    <property type="entry name" value="Cytochrome_c-type_DH"/>
</dbReference>
<feature type="transmembrane region" description="Helical" evidence="5">
    <location>
        <begin position="7"/>
        <end position="24"/>
    </location>
</feature>
<keyword evidence="5" id="KW-0472">Membrane</keyword>
<dbReference type="SUPFAM" id="SSF46626">
    <property type="entry name" value="Cytochrome c"/>
    <property type="match status" value="3"/>
</dbReference>
<accession>A0ABW8IUG9</accession>
<dbReference type="Gene3D" id="1.10.760.10">
    <property type="entry name" value="Cytochrome c-like domain"/>
    <property type="match status" value="3"/>
</dbReference>
<proteinExistence type="predicted"/>
<keyword evidence="2 4" id="KW-0479">Metal-binding</keyword>
<evidence type="ECO:0000256" key="4">
    <source>
        <dbReference type="PROSITE-ProRule" id="PRU00433"/>
    </source>
</evidence>
<keyword evidence="5" id="KW-1133">Transmembrane helix</keyword>
<feature type="domain" description="Cytochrome c" evidence="6">
    <location>
        <begin position="193"/>
        <end position="303"/>
    </location>
</feature>
<dbReference type="PANTHER" id="PTHR35008:SF4">
    <property type="entry name" value="BLL4482 PROTEIN"/>
    <property type="match status" value="1"/>
</dbReference>
<dbReference type="InterPro" id="IPR036909">
    <property type="entry name" value="Cyt_c-like_dom_sf"/>
</dbReference>